<dbReference type="OrthoDB" id="5348092at2759"/>
<evidence type="ECO:0000313" key="9">
    <source>
        <dbReference type="EMBL" id="KAF2771380.1"/>
    </source>
</evidence>
<dbReference type="Proteomes" id="UP000799436">
    <property type="component" value="Unassembled WGS sequence"/>
</dbReference>
<accession>A0A6G1LFH9</accession>
<keyword evidence="4 8" id="KW-0805">Transcription regulation</keyword>
<evidence type="ECO:0000256" key="8">
    <source>
        <dbReference type="RuleBase" id="RU364150"/>
    </source>
</evidence>
<dbReference type="AlphaFoldDB" id="A0A6G1LFH9"/>
<dbReference type="GO" id="GO:0006357">
    <property type="term" value="P:regulation of transcription by RNA polymerase II"/>
    <property type="evidence" value="ECO:0007669"/>
    <property type="project" value="InterPro"/>
</dbReference>
<comment type="subunit">
    <text evidence="8">Component of the Mediator complex.</text>
</comment>
<dbReference type="Gene3D" id="2.40.320.10">
    <property type="entry name" value="Hypothetical Protein Pfu-838710-001"/>
    <property type="match status" value="1"/>
</dbReference>
<evidence type="ECO:0000256" key="2">
    <source>
        <dbReference type="ARBA" id="ARBA00009814"/>
    </source>
</evidence>
<comment type="similarity">
    <text evidence="2 8">Belongs to the Mediator complex subunit 18 family.</text>
</comment>
<keyword evidence="10" id="KW-1185">Reference proteome</keyword>
<evidence type="ECO:0000313" key="10">
    <source>
        <dbReference type="Proteomes" id="UP000799436"/>
    </source>
</evidence>
<gene>
    <name evidence="8" type="primary">MED18</name>
    <name evidence="9" type="ORF">EJ03DRAFT_39855</name>
</gene>
<keyword evidence="6 8" id="KW-0539">Nucleus</keyword>
<dbReference type="GO" id="GO:0003712">
    <property type="term" value="F:transcription coregulator activity"/>
    <property type="evidence" value="ECO:0007669"/>
    <property type="project" value="InterPro"/>
</dbReference>
<evidence type="ECO:0000256" key="3">
    <source>
        <dbReference type="ARBA" id="ARBA00019612"/>
    </source>
</evidence>
<name>A0A6G1LFH9_9PEZI</name>
<keyword evidence="5 8" id="KW-0804">Transcription</keyword>
<protein>
    <recommendedName>
        <fullName evidence="3 8">Mediator of RNA polymerase II transcription subunit 18</fullName>
    </recommendedName>
    <alternativeName>
        <fullName evidence="7 8">Mediator complex subunit 18</fullName>
    </alternativeName>
</protein>
<dbReference type="PANTHER" id="PTHR13321">
    <property type="entry name" value="MEDIATOR OF RNA POLYMERASE II TRANSCRIPTION, SUBUNIT 18"/>
    <property type="match status" value="1"/>
</dbReference>
<keyword evidence="8" id="KW-0010">Activator</keyword>
<evidence type="ECO:0000256" key="4">
    <source>
        <dbReference type="ARBA" id="ARBA00023015"/>
    </source>
</evidence>
<comment type="function">
    <text evidence="8">Component of the Mediator complex, a coactivator involved in the regulated transcription of nearly all RNA polymerase II-dependent genes. Mediator functions as a bridge to convey information from gene-specific regulatory proteins to the basal RNA polymerase II transcription machinery. Mediator is recruited to promoters by direct interactions with regulatory proteins and serves as a scaffold for the assembly of a functional preinitiation complex with RNA polymerase II and the general transcription factors.</text>
</comment>
<reference evidence="9" key="1">
    <citation type="journal article" date="2020" name="Stud. Mycol.">
        <title>101 Dothideomycetes genomes: a test case for predicting lifestyles and emergence of pathogens.</title>
        <authorList>
            <person name="Haridas S."/>
            <person name="Albert R."/>
            <person name="Binder M."/>
            <person name="Bloem J."/>
            <person name="Labutti K."/>
            <person name="Salamov A."/>
            <person name="Andreopoulos B."/>
            <person name="Baker S."/>
            <person name="Barry K."/>
            <person name="Bills G."/>
            <person name="Bluhm B."/>
            <person name="Cannon C."/>
            <person name="Castanera R."/>
            <person name="Culley D."/>
            <person name="Daum C."/>
            <person name="Ezra D."/>
            <person name="Gonzalez J."/>
            <person name="Henrissat B."/>
            <person name="Kuo A."/>
            <person name="Liang C."/>
            <person name="Lipzen A."/>
            <person name="Lutzoni F."/>
            <person name="Magnuson J."/>
            <person name="Mondo S."/>
            <person name="Nolan M."/>
            <person name="Ohm R."/>
            <person name="Pangilinan J."/>
            <person name="Park H.-J."/>
            <person name="Ramirez L."/>
            <person name="Alfaro M."/>
            <person name="Sun H."/>
            <person name="Tritt A."/>
            <person name="Yoshinaga Y."/>
            <person name="Zwiers L.-H."/>
            <person name="Turgeon B."/>
            <person name="Goodwin S."/>
            <person name="Spatafora J."/>
            <person name="Crous P."/>
            <person name="Grigoriev I."/>
        </authorList>
    </citation>
    <scope>NUCLEOTIDE SEQUENCE</scope>
    <source>
        <strain evidence="9">CBS 116005</strain>
    </source>
</reference>
<comment type="subcellular location">
    <subcellularLocation>
        <location evidence="1 8">Nucleus</location>
    </subcellularLocation>
</comment>
<dbReference type="GO" id="GO:0070847">
    <property type="term" value="C:core mediator complex"/>
    <property type="evidence" value="ECO:0007669"/>
    <property type="project" value="TreeGrafter"/>
</dbReference>
<dbReference type="GO" id="GO:0006369">
    <property type="term" value="P:termination of RNA polymerase II transcription"/>
    <property type="evidence" value="ECO:0007669"/>
    <property type="project" value="TreeGrafter"/>
</dbReference>
<evidence type="ECO:0000256" key="5">
    <source>
        <dbReference type="ARBA" id="ARBA00023163"/>
    </source>
</evidence>
<dbReference type="Pfam" id="PF09637">
    <property type="entry name" value="Med18"/>
    <property type="match status" value="1"/>
</dbReference>
<dbReference type="GO" id="GO:0016592">
    <property type="term" value="C:mediator complex"/>
    <property type="evidence" value="ECO:0007669"/>
    <property type="project" value="InterPro"/>
</dbReference>
<evidence type="ECO:0000256" key="6">
    <source>
        <dbReference type="ARBA" id="ARBA00023242"/>
    </source>
</evidence>
<dbReference type="EMBL" id="ML995820">
    <property type="protein sequence ID" value="KAF2771380.1"/>
    <property type="molecule type" value="Genomic_DNA"/>
</dbReference>
<dbReference type="PANTHER" id="PTHR13321:SF2">
    <property type="entry name" value="MEDIATOR OF RNA POLYMERASE II TRANSCRIPTION SUBUNIT 18"/>
    <property type="match status" value="1"/>
</dbReference>
<proteinExistence type="inferred from homology"/>
<dbReference type="InterPro" id="IPR019095">
    <property type="entry name" value="Mediator_Med18"/>
</dbReference>
<evidence type="ECO:0000256" key="1">
    <source>
        <dbReference type="ARBA" id="ARBA00004123"/>
    </source>
</evidence>
<evidence type="ECO:0000256" key="7">
    <source>
        <dbReference type="ARBA" id="ARBA00032012"/>
    </source>
</evidence>
<organism evidence="9 10">
    <name type="scientific">Teratosphaeria nubilosa</name>
    <dbReference type="NCBI Taxonomy" id="161662"/>
    <lineage>
        <taxon>Eukaryota</taxon>
        <taxon>Fungi</taxon>
        <taxon>Dikarya</taxon>
        <taxon>Ascomycota</taxon>
        <taxon>Pezizomycotina</taxon>
        <taxon>Dothideomycetes</taxon>
        <taxon>Dothideomycetidae</taxon>
        <taxon>Mycosphaerellales</taxon>
        <taxon>Teratosphaeriaceae</taxon>
        <taxon>Teratosphaeria</taxon>
    </lineage>
</organism>
<sequence length="242" mass="27125">MHEYVLHSQVPAARHEQVLNILSSYTAMPPVSVYDQTLIYAQRKLVESSLKKKQQQPSVNQGGLAPQLQYRKLVRDLHVPADRVRDGTAGPWKLRAEELPQAGIMTVTSRPINETPIEAKELEKFREGGENYKYVNQFFAQGHRFIHNNIIVRLTRILTVPEGTGALEPLDAPIPHLPDCRPLDPSGAYLVEVCVRVADASQSEVVAMAKNELDEFRKAMEGAIDLKIPSRLSMDPRVKGQS</sequence>